<evidence type="ECO:0000313" key="3">
    <source>
        <dbReference type="Proteomes" id="UP001139485"/>
    </source>
</evidence>
<evidence type="ECO:0000256" key="1">
    <source>
        <dbReference type="SAM" id="Phobius"/>
    </source>
</evidence>
<dbReference type="EMBL" id="JAMOIL010000015">
    <property type="protein sequence ID" value="MCM0621189.1"/>
    <property type="molecule type" value="Genomic_DNA"/>
</dbReference>
<proteinExistence type="predicted"/>
<keyword evidence="1" id="KW-1133">Transmembrane helix</keyword>
<dbReference type="RefSeq" id="WP_250827667.1">
    <property type="nucleotide sequence ID" value="NZ_JAMOIL010000015.1"/>
</dbReference>
<accession>A0A9X2IG47</accession>
<comment type="caution">
    <text evidence="2">The sequence shown here is derived from an EMBL/GenBank/DDBJ whole genome shotgun (WGS) entry which is preliminary data.</text>
</comment>
<evidence type="ECO:0000313" key="2">
    <source>
        <dbReference type="EMBL" id="MCM0621189.1"/>
    </source>
</evidence>
<keyword evidence="1" id="KW-0812">Transmembrane</keyword>
<reference evidence="2" key="1">
    <citation type="submission" date="2022-05" db="EMBL/GenBank/DDBJ databases">
        <authorList>
            <person name="Tuo L."/>
        </authorList>
    </citation>
    <scope>NUCLEOTIDE SEQUENCE</scope>
    <source>
        <strain evidence="2">BSK12Z-4</strain>
    </source>
</reference>
<keyword evidence="3" id="KW-1185">Reference proteome</keyword>
<keyword evidence="1" id="KW-0472">Membrane</keyword>
<name>A0A9X2IG47_9ACTN</name>
<protein>
    <submittedName>
        <fullName evidence="2">Uncharacterized protein</fullName>
    </submittedName>
</protein>
<dbReference type="Proteomes" id="UP001139485">
    <property type="component" value="Unassembled WGS sequence"/>
</dbReference>
<sequence>MTTARSVRWGYRVTVVLVTAGLLVIGPIRIDPEKAAQRAEERAEERAEQVSGMGLLAGVR</sequence>
<dbReference type="AlphaFoldDB" id="A0A9X2IG47"/>
<organism evidence="2 3">
    <name type="scientific">Nocardioides bruguierae</name>
    <dbReference type="NCBI Taxonomy" id="2945102"/>
    <lineage>
        <taxon>Bacteria</taxon>
        <taxon>Bacillati</taxon>
        <taxon>Actinomycetota</taxon>
        <taxon>Actinomycetes</taxon>
        <taxon>Propionibacteriales</taxon>
        <taxon>Nocardioidaceae</taxon>
        <taxon>Nocardioides</taxon>
    </lineage>
</organism>
<gene>
    <name evidence="2" type="ORF">M8330_12905</name>
</gene>
<feature type="transmembrane region" description="Helical" evidence="1">
    <location>
        <begin position="9"/>
        <end position="28"/>
    </location>
</feature>